<comment type="caution">
    <text evidence="4">The sequence shown here is derived from an EMBL/GenBank/DDBJ whole genome shotgun (WGS) entry which is preliminary data.</text>
</comment>
<dbReference type="AlphaFoldDB" id="A0A7W5BCZ1"/>
<evidence type="ECO:0000256" key="3">
    <source>
        <dbReference type="PIRSR" id="PIRSR016184-1"/>
    </source>
</evidence>
<dbReference type="GO" id="GO:0016853">
    <property type="term" value="F:isomerase activity"/>
    <property type="evidence" value="ECO:0007669"/>
    <property type="project" value="UniProtKB-KW"/>
</dbReference>
<dbReference type="Proteomes" id="UP000541535">
    <property type="component" value="Unassembled WGS sequence"/>
</dbReference>
<dbReference type="InterPro" id="IPR003719">
    <property type="entry name" value="Phenazine_PhzF-like"/>
</dbReference>
<organism evidence="4 5">
    <name type="scientific">Pseudoduganella violacea</name>
    <dbReference type="NCBI Taxonomy" id="1715466"/>
    <lineage>
        <taxon>Bacteria</taxon>
        <taxon>Pseudomonadati</taxon>
        <taxon>Pseudomonadota</taxon>
        <taxon>Betaproteobacteria</taxon>
        <taxon>Burkholderiales</taxon>
        <taxon>Oxalobacteraceae</taxon>
        <taxon>Telluria group</taxon>
        <taxon>Pseudoduganella</taxon>
    </lineage>
</organism>
<accession>A0A7W5BCZ1</accession>
<keyword evidence="2" id="KW-0413">Isomerase</keyword>
<protein>
    <submittedName>
        <fullName evidence="4">PhzF family phenazine biosynthesis protein</fullName>
    </submittedName>
</protein>
<dbReference type="PANTHER" id="PTHR13774">
    <property type="entry name" value="PHENAZINE BIOSYNTHESIS PROTEIN"/>
    <property type="match status" value="1"/>
</dbReference>
<feature type="active site" evidence="3">
    <location>
        <position position="53"/>
    </location>
</feature>
<evidence type="ECO:0000256" key="1">
    <source>
        <dbReference type="ARBA" id="ARBA00008270"/>
    </source>
</evidence>
<comment type="similarity">
    <text evidence="1">Belongs to the PhzF family.</text>
</comment>
<gene>
    <name evidence="4" type="ORF">FHS03_003089</name>
</gene>
<sequence length="304" mass="32746">MNPKTPPATVSLVHIDSFTRTPFRGNPAGVVLDADGLSDRQMQDIARELRHSETAFVLQPHGPDHDLHIRYFTPSVEVPVCGHATIAAHYARACQLGLPATSLVQKTGAGLQRVDIQRHEDDYRIVMHQGPISFGDPFGAAQQQRMAQALGIGSADLEAHLPVQIVSTGHSKVLLPLRPDFELEALRPDAAALSAISREIGCNGFYPFLIRDDASTEGRMFAPAIGIAEDPVTGNANGPLGAYIVRHGLLPHDGRRLSFDGHQGRALRRDGVVRVMVEIDDGEASGVSIAGDAVQLFATDLRVD</sequence>
<dbReference type="Pfam" id="PF02567">
    <property type="entry name" value="PhzC-PhzF"/>
    <property type="match status" value="1"/>
</dbReference>
<evidence type="ECO:0000313" key="4">
    <source>
        <dbReference type="EMBL" id="MBB3120030.1"/>
    </source>
</evidence>
<dbReference type="PANTHER" id="PTHR13774:SF39">
    <property type="entry name" value="BIOSYNTHESIS PROTEIN, PUTATIVE-RELATED"/>
    <property type="match status" value="1"/>
</dbReference>
<dbReference type="RefSeq" id="WP_183441821.1">
    <property type="nucleotide sequence ID" value="NZ_JACHXD010000008.1"/>
</dbReference>
<keyword evidence="5" id="KW-1185">Reference proteome</keyword>
<dbReference type="EMBL" id="JACHXD010000008">
    <property type="protein sequence ID" value="MBB3120030.1"/>
    <property type="molecule type" value="Genomic_DNA"/>
</dbReference>
<dbReference type="NCBIfam" id="NF007625">
    <property type="entry name" value="PRK10281.1"/>
    <property type="match status" value="1"/>
</dbReference>
<proteinExistence type="inferred from homology"/>
<reference evidence="4 5" key="1">
    <citation type="submission" date="2020-08" db="EMBL/GenBank/DDBJ databases">
        <title>Genomic Encyclopedia of Type Strains, Phase III (KMG-III): the genomes of soil and plant-associated and newly described type strains.</title>
        <authorList>
            <person name="Whitman W."/>
        </authorList>
    </citation>
    <scope>NUCLEOTIDE SEQUENCE [LARGE SCALE GENOMIC DNA]</scope>
    <source>
        <strain evidence="4 5">CECT 8897</strain>
    </source>
</reference>
<dbReference type="GO" id="GO:0005737">
    <property type="term" value="C:cytoplasm"/>
    <property type="evidence" value="ECO:0007669"/>
    <property type="project" value="TreeGrafter"/>
</dbReference>
<dbReference type="Gene3D" id="3.10.310.10">
    <property type="entry name" value="Diaminopimelate Epimerase, Chain A, domain 1"/>
    <property type="match status" value="2"/>
</dbReference>
<dbReference type="SUPFAM" id="SSF54506">
    <property type="entry name" value="Diaminopimelate epimerase-like"/>
    <property type="match status" value="1"/>
</dbReference>
<dbReference type="NCBIfam" id="TIGR00654">
    <property type="entry name" value="PhzF_family"/>
    <property type="match status" value="1"/>
</dbReference>
<name>A0A7W5BCZ1_9BURK</name>
<evidence type="ECO:0000313" key="5">
    <source>
        <dbReference type="Proteomes" id="UP000541535"/>
    </source>
</evidence>
<evidence type="ECO:0000256" key="2">
    <source>
        <dbReference type="ARBA" id="ARBA00023235"/>
    </source>
</evidence>
<dbReference type="PIRSF" id="PIRSF016184">
    <property type="entry name" value="PhzC_PhzF"/>
    <property type="match status" value="1"/>
</dbReference>